<protein>
    <submittedName>
        <fullName evidence="1">Uncharacterized protein</fullName>
    </submittedName>
</protein>
<dbReference type="EMBL" id="BLLK01000020">
    <property type="protein sequence ID" value="GFH44792.1"/>
    <property type="molecule type" value="Genomic_DNA"/>
</dbReference>
<reference evidence="1 2" key="1">
    <citation type="journal article" date="2021" name="Sci. Rep.">
        <title>The genome of the diatom Chaetoceros tenuissimus carries an ancient integrated fragment of an extant virus.</title>
        <authorList>
            <person name="Hongo Y."/>
            <person name="Kimura K."/>
            <person name="Takaki Y."/>
            <person name="Yoshida Y."/>
            <person name="Baba S."/>
            <person name="Kobayashi G."/>
            <person name="Nagasaki K."/>
            <person name="Hano T."/>
            <person name="Tomaru Y."/>
        </authorList>
    </citation>
    <scope>NUCLEOTIDE SEQUENCE [LARGE SCALE GENOMIC DNA]</scope>
    <source>
        <strain evidence="1 2">NIES-3715</strain>
    </source>
</reference>
<dbReference type="AlphaFoldDB" id="A0AAD3GZ82"/>
<sequence>MNQQWFQRGSYNYCLKCEMVFHVNDIQGSSRHFSSCFDSDYECNEQFMQFTADRVRCTLCDKEMHVRCWQSHFLSSRHEQEVQSFKVGKERLERIKDFNSIRSLVERLIYSPWRQEMKERMYNYLFLVEEGEKKTHLAESKRRLCQINAMEVSSNLELAIWKTSILGFYFDDMQDIYDYSSLDVNFDRKRYTKDVLVSCGSSVIIPLVLQFLFDETQNGTWERYDNFLTVVNSELVDDYYR</sequence>
<organism evidence="1 2">
    <name type="scientific">Chaetoceros tenuissimus</name>
    <dbReference type="NCBI Taxonomy" id="426638"/>
    <lineage>
        <taxon>Eukaryota</taxon>
        <taxon>Sar</taxon>
        <taxon>Stramenopiles</taxon>
        <taxon>Ochrophyta</taxon>
        <taxon>Bacillariophyta</taxon>
        <taxon>Coscinodiscophyceae</taxon>
        <taxon>Chaetocerotophycidae</taxon>
        <taxon>Chaetocerotales</taxon>
        <taxon>Chaetocerotaceae</taxon>
        <taxon>Chaetoceros</taxon>
    </lineage>
</organism>
<accession>A0AAD3GZ82</accession>
<proteinExistence type="predicted"/>
<comment type="caution">
    <text evidence="1">The sequence shown here is derived from an EMBL/GenBank/DDBJ whole genome shotgun (WGS) entry which is preliminary data.</text>
</comment>
<name>A0AAD3GZ82_9STRA</name>
<dbReference type="Proteomes" id="UP001054902">
    <property type="component" value="Unassembled WGS sequence"/>
</dbReference>
<evidence type="ECO:0000313" key="2">
    <source>
        <dbReference type="Proteomes" id="UP001054902"/>
    </source>
</evidence>
<keyword evidence="2" id="KW-1185">Reference proteome</keyword>
<gene>
    <name evidence="1" type="ORF">CTEN210_01266</name>
</gene>
<evidence type="ECO:0000313" key="1">
    <source>
        <dbReference type="EMBL" id="GFH44792.1"/>
    </source>
</evidence>